<sequence length="151" mass="16863">MTSFRQHIRALAFIMPLIVAGCTHVYRNHGYVPPEHDLAQVQIGQTNQSELDSLIGRPSAQGVLTGSAWYYVGSRWDYYGAREPREIERRVVAISFNDQNVVSNVETFGLEDGRVIELSRRTTRSGITNVSIVRQLMGSIGRVSAGQLLDN</sequence>
<dbReference type="EMBL" id="JAUFRC010000001">
    <property type="protein sequence ID" value="MDN3712061.1"/>
    <property type="molecule type" value="Genomic_DNA"/>
</dbReference>
<evidence type="ECO:0000313" key="5">
    <source>
        <dbReference type="EMBL" id="MDN3712061.1"/>
    </source>
</evidence>
<comment type="caution">
    <text evidence="5">The sequence shown here is derived from an EMBL/GenBank/DDBJ whole genome shotgun (WGS) entry which is preliminary data.</text>
</comment>
<keyword evidence="3" id="KW-0998">Cell outer membrane</keyword>
<feature type="domain" description="Outer membrane protein assembly factor BamE" evidence="4">
    <location>
        <begin position="30"/>
        <end position="105"/>
    </location>
</feature>
<reference evidence="6" key="1">
    <citation type="journal article" date="2019" name="Int. J. Syst. Evol. Microbiol.">
        <title>The Global Catalogue of Microorganisms (GCM) 10K type strain sequencing project: providing services to taxonomists for standard genome sequencing and annotation.</title>
        <authorList>
            <consortium name="The Broad Institute Genomics Platform"/>
            <consortium name="The Broad Institute Genome Sequencing Center for Infectious Disease"/>
            <person name="Wu L."/>
            <person name="Ma J."/>
        </authorList>
    </citation>
    <scope>NUCLEOTIDE SEQUENCE [LARGE SCALE GENOMIC DNA]</scope>
    <source>
        <strain evidence="6">CECT 8482</strain>
    </source>
</reference>
<dbReference type="Gene3D" id="3.30.1450.10">
    <property type="match status" value="1"/>
</dbReference>
<dbReference type="InterPro" id="IPR007450">
    <property type="entry name" value="BamE_dom"/>
</dbReference>
<dbReference type="PROSITE" id="PS51257">
    <property type="entry name" value="PROKAR_LIPOPROTEIN"/>
    <property type="match status" value="1"/>
</dbReference>
<dbReference type="PANTHER" id="PTHR37482">
    <property type="entry name" value="OUTER MEMBRANE PROTEIN ASSEMBLY FACTOR BAME"/>
    <property type="match status" value="1"/>
</dbReference>
<keyword evidence="1" id="KW-0732">Signal</keyword>
<name>A0ABT8D6R1_9RHOB</name>
<evidence type="ECO:0000313" key="6">
    <source>
        <dbReference type="Proteomes" id="UP001243846"/>
    </source>
</evidence>
<dbReference type="Pfam" id="PF04355">
    <property type="entry name" value="BamE"/>
    <property type="match status" value="1"/>
</dbReference>
<dbReference type="Proteomes" id="UP001243846">
    <property type="component" value="Unassembled WGS sequence"/>
</dbReference>
<dbReference type="PANTHER" id="PTHR37482:SF1">
    <property type="entry name" value="OUTER MEMBRANE PROTEIN ASSEMBLY FACTOR BAME"/>
    <property type="match status" value="1"/>
</dbReference>
<accession>A0ABT8D6R1</accession>
<dbReference type="InterPro" id="IPR026592">
    <property type="entry name" value="BamE"/>
</dbReference>
<evidence type="ECO:0000259" key="4">
    <source>
        <dbReference type="Pfam" id="PF04355"/>
    </source>
</evidence>
<organism evidence="5 6">
    <name type="scientific">Paracoccus cavernae</name>
    <dbReference type="NCBI Taxonomy" id="1571207"/>
    <lineage>
        <taxon>Bacteria</taxon>
        <taxon>Pseudomonadati</taxon>
        <taxon>Pseudomonadota</taxon>
        <taxon>Alphaproteobacteria</taxon>
        <taxon>Rhodobacterales</taxon>
        <taxon>Paracoccaceae</taxon>
        <taxon>Paracoccus</taxon>
    </lineage>
</organism>
<evidence type="ECO:0000256" key="2">
    <source>
        <dbReference type="ARBA" id="ARBA00023136"/>
    </source>
</evidence>
<evidence type="ECO:0000256" key="1">
    <source>
        <dbReference type="ARBA" id="ARBA00022729"/>
    </source>
</evidence>
<dbReference type="InterPro" id="IPR037873">
    <property type="entry name" value="BamE-like"/>
</dbReference>
<keyword evidence="6" id="KW-1185">Reference proteome</keyword>
<gene>
    <name evidence="5" type="primary">bamE</name>
    <name evidence="5" type="ORF">QWZ10_10095</name>
</gene>
<evidence type="ECO:0000256" key="3">
    <source>
        <dbReference type="ARBA" id="ARBA00023237"/>
    </source>
</evidence>
<protein>
    <submittedName>
        <fullName evidence="5">Outer membrane protein assembly factor BamE</fullName>
    </submittedName>
</protein>
<keyword evidence="2" id="KW-0472">Membrane</keyword>
<proteinExistence type="predicted"/>